<dbReference type="KEGG" id="acru:HHL28_15355"/>
<feature type="transmembrane region" description="Helical" evidence="2">
    <location>
        <begin position="6"/>
        <end position="27"/>
    </location>
</feature>
<reference evidence="3" key="1">
    <citation type="submission" date="2020-04" db="EMBL/GenBank/DDBJ databases">
        <title>A desert anoxygenic phototrophic bacterium fixes CO2 using RubisCO under aerobic conditions.</title>
        <authorList>
            <person name="Tang K."/>
        </authorList>
    </citation>
    <scope>NUCLEOTIDE SEQUENCE [LARGE SCALE GENOMIC DNA]</scope>
    <source>
        <strain evidence="3">MIMtkB3</strain>
    </source>
</reference>
<accession>A0A858RA89</accession>
<protein>
    <submittedName>
        <fullName evidence="3">Uncharacterized protein</fullName>
    </submittedName>
</protein>
<feature type="region of interest" description="Disordered" evidence="1">
    <location>
        <begin position="70"/>
        <end position="91"/>
    </location>
</feature>
<keyword evidence="2" id="KW-0812">Transmembrane</keyword>
<keyword evidence="2" id="KW-1133">Transmembrane helix</keyword>
<evidence type="ECO:0000256" key="1">
    <source>
        <dbReference type="SAM" id="MobiDB-lite"/>
    </source>
</evidence>
<dbReference type="EMBL" id="CP051775">
    <property type="protein sequence ID" value="QJE74271.1"/>
    <property type="molecule type" value="Genomic_DNA"/>
</dbReference>
<organism evidence="3 4">
    <name type="scientific">Aerophototrophica crusticola</name>
    <dbReference type="NCBI Taxonomy" id="1709002"/>
    <lineage>
        <taxon>Bacteria</taxon>
        <taxon>Pseudomonadati</taxon>
        <taxon>Pseudomonadota</taxon>
        <taxon>Alphaproteobacteria</taxon>
        <taxon>Rhodospirillales</taxon>
        <taxon>Rhodospirillaceae</taxon>
        <taxon>Aerophototrophica</taxon>
    </lineage>
</organism>
<dbReference type="Proteomes" id="UP000501891">
    <property type="component" value="Chromosome"/>
</dbReference>
<name>A0A858RA89_9PROT</name>
<keyword evidence="2" id="KW-0472">Membrane</keyword>
<evidence type="ECO:0000313" key="3">
    <source>
        <dbReference type="EMBL" id="QJE74271.1"/>
    </source>
</evidence>
<evidence type="ECO:0000256" key="2">
    <source>
        <dbReference type="SAM" id="Phobius"/>
    </source>
</evidence>
<sequence>MEPGLAGWQLALLVHGVLALIGLWPALRLLERAGLPRGWALSLAVPVLGWPAFATLLAFKAWPTLPPREEKLHPRERMRRERAAMAAKQGG</sequence>
<feature type="compositionally biased region" description="Basic and acidic residues" evidence="1">
    <location>
        <begin position="70"/>
        <end position="83"/>
    </location>
</feature>
<feature type="transmembrane region" description="Helical" evidence="2">
    <location>
        <begin position="39"/>
        <end position="59"/>
    </location>
</feature>
<evidence type="ECO:0000313" key="4">
    <source>
        <dbReference type="Proteomes" id="UP000501891"/>
    </source>
</evidence>
<proteinExistence type="predicted"/>
<dbReference type="AlphaFoldDB" id="A0A858RA89"/>
<keyword evidence="4" id="KW-1185">Reference proteome</keyword>
<gene>
    <name evidence="3" type="ORF">HHL28_15355</name>
</gene>